<dbReference type="InterPro" id="IPR021710">
    <property type="entry name" value="DUF3293"/>
</dbReference>
<evidence type="ECO:0008006" key="3">
    <source>
        <dbReference type="Google" id="ProtNLM"/>
    </source>
</evidence>
<dbReference type="Proteomes" id="UP000054717">
    <property type="component" value="Unassembled WGS sequence"/>
</dbReference>
<sequence length="145" mass="15536">MNGETLAAYRATRYRVFAPIPIDMRIGETSAAMAALLAQHGAGTAVFVTAFNPFSRRLCDDDNAARQRRLKAHLARLGLATIEGAGIDPTGQWPSEESVLALGADRAAADELTVKFEQNAVVFVEGDGGARLLLHPRLRDSTGET</sequence>
<evidence type="ECO:0000313" key="1">
    <source>
        <dbReference type="EMBL" id="SAL12508.1"/>
    </source>
</evidence>
<dbReference type="RefSeq" id="WP_087628561.1">
    <property type="nucleotide sequence ID" value="NZ_FCNZ02000001.1"/>
</dbReference>
<dbReference type="AlphaFoldDB" id="A0A158EY94"/>
<reference evidence="1" key="1">
    <citation type="submission" date="2016-01" db="EMBL/GenBank/DDBJ databases">
        <authorList>
            <person name="Peeters Charlotte."/>
        </authorList>
    </citation>
    <scope>NUCLEOTIDE SEQUENCE</scope>
    <source>
        <strain evidence="1">LMG 22936</strain>
    </source>
</reference>
<organism evidence="1 2">
    <name type="scientific">Caballeronia telluris</name>
    <dbReference type="NCBI Taxonomy" id="326475"/>
    <lineage>
        <taxon>Bacteria</taxon>
        <taxon>Pseudomonadati</taxon>
        <taxon>Pseudomonadota</taxon>
        <taxon>Betaproteobacteria</taxon>
        <taxon>Burkholderiales</taxon>
        <taxon>Burkholderiaceae</taxon>
        <taxon>Caballeronia</taxon>
    </lineage>
</organism>
<dbReference type="STRING" id="326475.AWB66_00384"/>
<keyword evidence="2" id="KW-1185">Reference proteome</keyword>
<accession>A0A158EY94</accession>
<comment type="caution">
    <text evidence="1">The sequence shown here is derived from an EMBL/GenBank/DDBJ whole genome shotgun (WGS) entry which is preliminary data.</text>
</comment>
<dbReference type="EMBL" id="FCNZ02000001">
    <property type="protein sequence ID" value="SAL12508.1"/>
    <property type="molecule type" value="Genomic_DNA"/>
</dbReference>
<protein>
    <recommendedName>
        <fullName evidence="3">DUF3293 domain-containing protein</fullName>
    </recommendedName>
</protein>
<dbReference type="Pfam" id="PF11697">
    <property type="entry name" value="DUF3293"/>
    <property type="match status" value="1"/>
</dbReference>
<name>A0A158EY94_9BURK</name>
<gene>
    <name evidence="1" type="ORF">AWB66_00384</name>
</gene>
<proteinExistence type="predicted"/>
<evidence type="ECO:0000313" key="2">
    <source>
        <dbReference type="Proteomes" id="UP000054717"/>
    </source>
</evidence>